<proteinExistence type="predicted"/>
<dbReference type="OrthoDB" id="6256720at2759"/>
<evidence type="ECO:0000313" key="2">
    <source>
        <dbReference type="EMBL" id="VEL16306.1"/>
    </source>
</evidence>
<feature type="compositionally biased region" description="Polar residues" evidence="1">
    <location>
        <begin position="182"/>
        <end position="207"/>
    </location>
</feature>
<evidence type="ECO:0000313" key="3">
    <source>
        <dbReference type="Proteomes" id="UP000784294"/>
    </source>
</evidence>
<feature type="compositionally biased region" description="Basic and acidic residues" evidence="1">
    <location>
        <begin position="272"/>
        <end position="289"/>
    </location>
</feature>
<accession>A0A3S5BSH9</accession>
<evidence type="ECO:0008006" key="4">
    <source>
        <dbReference type="Google" id="ProtNLM"/>
    </source>
</evidence>
<dbReference type="EMBL" id="CAAALY010027941">
    <property type="protein sequence ID" value="VEL16306.1"/>
    <property type="molecule type" value="Genomic_DNA"/>
</dbReference>
<feature type="region of interest" description="Disordered" evidence="1">
    <location>
        <begin position="42"/>
        <end position="83"/>
    </location>
</feature>
<protein>
    <recommendedName>
        <fullName evidence="4">RWD domain-containing protein</fullName>
    </recommendedName>
</protein>
<keyword evidence="3" id="KW-1185">Reference proteome</keyword>
<name>A0A3S5BSH9_9PLAT</name>
<comment type="caution">
    <text evidence="2">The sequence shown here is derived from an EMBL/GenBank/DDBJ whole genome shotgun (WGS) entry which is preliminary data.</text>
</comment>
<reference evidence="2" key="1">
    <citation type="submission" date="2018-11" db="EMBL/GenBank/DDBJ databases">
        <authorList>
            <consortium name="Pathogen Informatics"/>
        </authorList>
    </citation>
    <scope>NUCLEOTIDE SEQUENCE</scope>
</reference>
<feature type="region of interest" description="Disordered" evidence="1">
    <location>
        <begin position="177"/>
        <end position="223"/>
    </location>
</feature>
<organism evidence="2 3">
    <name type="scientific">Protopolystoma xenopodis</name>
    <dbReference type="NCBI Taxonomy" id="117903"/>
    <lineage>
        <taxon>Eukaryota</taxon>
        <taxon>Metazoa</taxon>
        <taxon>Spiralia</taxon>
        <taxon>Lophotrochozoa</taxon>
        <taxon>Platyhelminthes</taxon>
        <taxon>Monogenea</taxon>
        <taxon>Polyopisthocotylea</taxon>
        <taxon>Polystomatidea</taxon>
        <taxon>Polystomatidae</taxon>
        <taxon>Protopolystoma</taxon>
    </lineage>
</organism>
<dbReference type="AlphaFoldDB" id="A0A3S5BSH9"/>
<gene>
    <name evidence="2" type="ORF">PXEA_LOCUS9746</name>
</gene>
<evidence type="ECO:0000256" key="1">
    <source>
        <dbReference type="SAM" id="MobiDB-lite"/>
    </source>
</evidence>
<dbReference type="Proteomes" id="UP000784294">
    <property type="component" value="Unassembled WGS sequence"/>
</dbReference>
<feature type="region of interest" description="Disordered" evidence="1">
    <location>
        <begin position="244"/>
        <end position="289"/>
    </location>
</feature>
<sequence>MYKLLKVDLVARQLQLLLFYCRRDHHHHHVLCPLYSDTQPAPDSLPQSCPSKDESSSSSRISRITHGQRTESSHRVLQSPTPSETFEPLLLAQGDAEKPASKLDLFSVPEAHLQRCQTNPPSSGVSPIFLEERETNKLGCCSLSLRRPSDDLLIPIVNFDVRPPQIAEATMSVLTTDVEHPQLSNRDQSSERILSSHTSSQDINHTNDAPPYEGDEVASASRPDSFSLPLALSSIPAVPRLDTVDGEASSAPQAPGPIRPDVQTSSKQLHNRQTDKNKNTTNKDFEDAKAGSWVEPSIFSRPSPTKACSLRDKSIFHSQAASKVHHRMPEVEVKMPLAGTVTVCIDFPSVYPSRDYTPIFRVIESSPRLPEPVEKALVQALHATAMEHMPSLRGYLEPCIRRAIAFLYDPQISSSSTTGVSKCVYLHGSGLSPRW</sequence>